<dbReference type="AlphaFoldDB" id="Q117P7"/>
<dbReference type="RefSeq" id="WP_011610668.1">
    <property type="nucleotide sequence ID" value="NC_008312.1"/>
</dbReference>
<dbReference type="eggNOG" id="COG0003">
    <property type="taxonomic scope" value="Bacteria"/>
</dbReference>
<gene>
    <name evidence="1" type="ordered locus">Tery_0872</name>
</gene>
<protein>
    <submittedName>
        <fullName evidence="1">Putative arsenite-transporting ATPase</fullName>
    </submittedName>
</protein>
<dbReference type="EMBL" id="CP000393">
    <property type="protein sequence ID" value="ABG50277.1"/>
    <property type="molecule type" value="Genomic_DNA"/>
</dbReference>
<organism evidence="1">
    <name type="scientific">Trichodesmium erythraeum (strain IMS101)</name>
    <dbReference type="NCBI Taxonomy" id="203124"/>
    <lineage>
        <taxon>Bacteria</taxon>
        <taxon>Bacillati</taxon>
        <taxon>Cyanobacteriota</taxon>
        <taxon>Cyanophyceae</taxon>
        <taxon>Oscillatoriophycideae</taxon>
        <taxon>Oscillatoriales</taxon>
        <taxon>Microcoleaceae</taxon>
        <taxon>Trichodesmium</taxon>
    </lineage>
</organism>
<reference evidence="1" key="1">
    <citation type="submission" date="2006-06" db="EMBL/GenBank/DDBJ databases">
        <title>Complete sequence of Trichodesmium erythraeum IMS101.</title>
        <authorList>
            <consortium name="US DOE Joint Genome Institute"/>
            <person name="Copeland A."/>
            <person name="Lucas S."/>
            <person name="Lapidus A."/>
            <person name="Barry K."/>
            <person name="Detter J.C."/>
            <person name="Glavina del Rio T."/>
            <person name="Hammon N."/>
            <person name="Israni S."/>
            <person name="Dalin E."/>
            <person name="Tice H."/>
            <person name="Pitluck S."/>
            <person name="Kiss H."/>
            <person name="Munk A.C."/>
            <person name="Brettin T."/>
            <person name="Bruce D."/>
            <person name="Han C."/>
            <person name="Tapia R."/>
            <person name="Gilna P."/>
            <person name="Schmutz J."/>
            <person name="Larimer F."/>
            <person name="Land M."/>
            <person name="Hauser L."/>
            <person name="Kyrpides N."/>
            <person name="Kim E."/>
            <person name="Richardson P."/>
        </authorList>
    </citation>
    <scope>NUCLEOTIDE SEQUENCE [LARGE SCALE GENOMIC DNA]</scope>
    <source>
        <strain evidence="1">IMS101</strain>
    </source>
</reference>
<proteinExistence type="predicted"/>
<name>Q117P7_TRIEI</name>
<dbReference type="STRING" id="203124.Tery_0872"/>
<dbReference type="HOGENOM" id="CLU_2738878_0_0_3"/>
<accession>Q117P7</accession>
<dbReference type="KEGG" id="ter:Tery_0872"/>
<sequence>MLCKNIDKSGKYNFIINDGTGYQEKLRLLGSPEIMSWYIYCFCTVILDSNIYKAISTFVQAVRKAFLGKDS</sequence>
<evidence type="ECO:0000313" key="1">
    <source>
        <dbReference type="EMBL" id="ABG50277.1"/>
    </source>
</evidence>